<reference evidence="21 22" key="1">
    <citation type="journal article" date="2011" name="Proc. Natl. Acad. Sci. U.S.A.">
        <title>Evolutionary erosion of yeast sex chromosomes by mating-type switching accidents.</title>
        <authorList>
            <person name="Gordon J.L."/>
            <person name="Armisen D."/>
            <person name="Proux-Wera E."/>
            <person name="Oheigeartaigh S.S."/>
            <person name="Byrne K.P."/>
            <person name="Wolfe K.H."/>
        </authorList>
    </citation>
    <scope>NUCLEOTIDE SEQUENCE [LARGE SCALE GENOMIC DNA]</scope>
    <source>
        <strain evidence="22">ATCC 10597 / BCRC 20456 / CBS 421 / NBRC 0211 / NRRL Y-12639</strain>
    </source>
</reference>
<evidence type="ECO:0000256" key="4">
    <source>
        <dbReference type="ARBA" id="ARBA00010918"/>
    </source>
</evidence>
<evidence type="ECO:0000256" key="15">
    <source>
        <dbReference type="RuleBase" id="RU361240"/>
    </source>
</evidence>
<feature type="domain" description="Vacuolar membrane protease C-terminal" evidence="19">
    <location>
        <begin position="705"/>
        <end position="955"/>
    </location>
</feature>
<feature type="transmembrane region" description="Helical" evidence="17">
    <location>
        <begin position="436"/>
        <end position="454"/>
    </location>
</feature>
<keyword evidence="7 17" id="KW-0812">Transmembrane</keyword>
<evidence type="ECO:0000256" key="10">
    <source>
        <dbReference type="ARBA" id="ARBA00022833"/>
    </source>
</evidence>
<feature type="domain" description="Peptidase M28" evidence="18">
    <location>
        <begin position="139"/>
        <end position="326"/>
    </location>
</feature>
<feature type="transmembrane region" description="Helical" evidence="17">
    <location>
        <begin position="466"/>
        <end position="484"/>
    </location>
</feature>
<dbReference type="InterPro" id="IPR053975">
    <property type="entry name" value="PFF1_C"/>
</dbReference>
<feature type="transmembrane region" description="Helical" evidence="17">
    <location>
        <begin position="496"/>
        <end position="516"/>
    </location>
</feature>
<feature type="transmembrane region" description="Helical" evidence="17">
    <location>
        <begin position="395"/>
        <end position="416"/>
    </location>
</feature>
<keyword evidence="6 15" id="KW-0645">Protease</keyword>
<feature type="region of interest" description="Disordered" evidence="16">
    <location>
        <begin position="556"/>
        <end position="577"/>
    </location>
</feature>
<comment type="similarity">
    <text evidence="4 15">Belongs to the peptidase M28 family.</text>
</comment>
<evidence type="ECO:0000259" key="18">
    <source>
        <dbReference type="Pfam" id="PF04389"/>
    </source>
</evidence>
<dbReference type="Proteomes" id="UP000000689">
    <property type="component" value="Chromosome 1"/>
</dbReference>
<gene>
    <name evidence="21" type="primary">NDAI0A07520</name>
    <name evidence="21" type="ordered locus">NDAI_0A07520</name>
</gene>
<accession>G0W518</accession>
<dbReference type="EC" id="3.4.-.-" evidence="15"/>
<dbReference type="PANTHER" id="PTHR12147">
    <property type="entry name" value="METALLOPEPTIDASE M28 FAMILY MEMBER"/>
    <property type="match status" value="1"/>
</dbReference>
<evidence type="ECO:0000256" key="1">
    <source>
        <dbReference type="ARBA" id="ARBA00001947"/>
    </source>
</evidence>
<dbReference type="Pfam" id="PF22251">
    <property type="entry name" value="PFF1_TM"/>
    <property type="match status" value="1"/>
</dbReference>
<comment type="cofactor">
    <cofactor evidence="1">
        <name>Zn(2+)</name>
        <dbReference type="ChEBI" id="CHEBI:29105"/>
    </cofactor>
</comment>
<dbReference type="InterPro" id="IPR007484">
    <property type="entry name" value="Peptidase_M28"/>
</dbReference>
<dbReference type="eggNOG" id="KOG2194">
    <property type="taxonomic scope" value="Eukaryota"/>
</dbReference>
<dbReference type="RefSeq" id="XP_003668149.1">
    <property type="nucleotide sequence ID" value="XM_003668101.1"/>
</dbReference>
<evidence type="ECO:0000256" key="17">
    <source>
        <dbReference type="SAM" id="Phobius"/>
    </source>
</evidence>
<dbReference type="FunFam" id="3.40.630.10:FF:000057">
    <property type="entry name" value="Vacuolar membrane protease"/>
    <property type="match status" value="1"/>
</dbReference>
<keyword evidence="8 15" id="KW-0479">Metal-binding</keyword>
<evidence type="ECO:0000256" key="9">
    <source>
        <dbReference type="ARBA" id="ARBA00022801"/>
    </source>
</evidence>
<dbReference type="MEROPS" id="M28.A05"/>
<feature type="transmembrane region" description="Helical" evidence="17">
    <location>
        <begin position="362"/>
        <end position="383"/>
    </location>
</feature>
<evidence type="ECO:0000256" key="8">
    <source>
        <dbReference type="ARBA" id="ARBA00022723"/>
    </source>
</evidence>
<dbReference type="GeneID" id="11493761"/>
<keyword evidence="5" id="KW-0926">Vacuole</keyword>
<dbReference type="HOGENOM" id="CLU_006412_1_0_1"/>
<dbReference type="SUPFAM" id="SSF53187">
    <property type="entry name" value="Zn-dependent exopeptidases"/>
    <property type="match status" value="1"/>
</dbReference>
<evidence type="ECO:0000256" key="3">
    <source>
        <dbReference type="ARBA" id="ARBA00004128"/>
    </source>
</evidence>
<evidence type="ECO:0000259" key="19">
    <source>
        <dbReference type="Pfam" id="PF22250"/>
    </source>
</evidence>
<keyword evidence="22" id="KW-1185">Reference proteome</keyword>
<dbReference type="KEGG" id="ndi:NDAI_0A07520"/>
<evidence type="ECO:0000256" key="13">
    <source>
        <dbReference type="ARBA" id="ARBA00023136"/>
    </source>
</evidence>
<dbReference type="GO" id="GO:0000329">
    <property type="term" value="C:fungal-type vacuole membrane"/>
    <property type="evidence" value="ECO:0007669"/>
    <property type="project" value="EnsemblFungi"/>
</dbReference>
<proteinExistence type="inferred from homology"/>
<dbReference type="PANTHER" id="PTHR12147:SF58">
    <property type="entry name" value="VACUOLAR MEMBRANE PROTEASE"/>
    <property type="match status" value="1"/>
</dbReference>
<dbReference type="AlphaFoldDB" id="G0W518"/>
<evidence type="ECO:0000256" key="7">
    <source>
        <dbReference type="ARBA" id="ARBA00022692"/>
    </source>
</evidence>
<comment type="function">
    <text evidence="2">May be involved in vacuolar sorting and osmoregulation.</text>
</comment>
<evidence type="ECO:0000313" key="22">
    <source>
        <dbReference type="Proteomes" id="UP000000689"/>
    </source>
</evidence>
<dbReference type="Pfam" id="PF22250">
    <property type="entry name" value="PFF1_C"/>
    <property type="match status" value="1"/>
</dbReference>
<dbReference type="InterPro" id="IPR048024">
    <property type="entry name" value="Fxna-like_M28_dom"/>
</dbReference>
<keyword evidence="10 15" id="KW-0862">Zinc</keyword>
<organism evidence="21 22">
    <name type="scientific">Naumovozyma dairenensis (strain ATCC 10597 / BCRC 20456 / CBS 421 / NBRC 0211 / NRRL Y-12639)</name>
    <name type="common">Saccharomyces dairenensis</name>
    <dbReference type="NCBI Taxonomy" id="1071378"/>
    <lineage>
        <taxon>Eukaryota</taxon>
        <taxon>Fungi</taxon>
        <taxon>Dikarya</taxon>
        <taxon>Ascomycota</taxon>
        <taxon>Saccharomycotina</taxon>
        <taxon>Saccharomycetes</taxon>
        <taxon>Saccharomycetales</taxon>
        <taxon>Saccharomycetaceae</taxon>
        <taxon>Naumovozyma</taxon>
    </lineage>
</organism>
<evidence type="ECO:0000256" key="2">
    <source>
        <dbReference type="ARBA" id="ARBA00003273"/>
    </source>
</evidence>
<feature type="transmembrane region" description="Helical" evidence="17">
    <location>
        <begin position="679"/>
        <end position="701"/>
    </location>
</feature>
<keyword evidence="13 17" id="KW-0472">Membrane</keyword>
<evidence type="ECO:0000256" key="16">
    <source>
        <dbReference type="SAM" id="MobiDB-lite"/>
    </source>
</evidence>
<keyword evidence="9 15" id="KW-0378">Hydrolase</keyword>
<keyword evidence="11 17" id="KW-1133">Transmembrane helix</keyword>
<dbReference type="Gene3D" id="3.40.630.10">
    <property type="entry name" value="Zn peptidases"/>
    <property type="match status" value="1"/>
</dbReference>
<feature type="transmembrane region" description="Helical" evidence="17">
    <location>
        <begin position="21"/>
        <end position="39"/>
    </location>
</feature>
<dbReference type="GO" id="GO:0006508">
    <property type="term" value="P:proteolysis"/>
    <property type="evidence" value="ECO:0007669"/>
    <property type="project" value="UniProtKB-KW"/>
</dbReference>
<keyword evidence="12" id="KW-0482">Metalloprotease</keyword>
<dbReference type="GO" id="GO:0008235">
    <property type="term" value="F:metalloexopeptidase activity"/>
    <property type="evidence" value="ECO:0007669"/>
    <property type="project" value="InterPro"/>
</dbReference>
<feature type="transmembrane region" description="Helical" evidence="17">
    <location>
        <begin position="655"/>
        <end position="672"/>
    </location>
</feature>
<evidence type="ECO:0000256" key="5">
    <source>
        <dbReference type="ARBA" id="ARBA00022554"/>
    </source>
</evidence>
<evidence type="ECO:0000256" key="14">
    <source>
        <dbReference type="ARBA" id="ARBA00023180"/>
    </source>
</evidence>
<dbReference type="InterPro" id="IPR053976">
    <property type="entry name" value="PFF1_TM"/>
</dbReference>
<evidence type="ECO:0000256" key="11">
    <source>
        <dbReference type="ARBA" id="ARBA00022989"/>
    </source>
</evidence>
<evidence type="ECO:0000256" key="12">
    <source>
        <dbReference type="ARBA" id="ARBA00023049"/>
    </source>
</evidence>
<dbReference type="OMA" id="TPWPVTI"/>
<dbReference type="EMBL" id="HE580267">
    <property type="protein sequence ID" value="CCD22906.1"/>
    <property type="molecule type" value="Genomic_DNA"/>
</dbReference>
<dbReference type="GO" id="GO:0046872">
    <property type="term" value="F:metal ion binding"/>
    <property type="evidence" value="ECO:0007669"/>
    <property type="project" value="UniProtKB-KW"/>
</dbReference>
<feature type="compositionally biased region" description="Polar residues" evidence="16">
    <location>
        <begin position="561"/>
        <end position="577"/>
    </location>
</feature>
<evidence type="ECO:0000256" key="6">
    <source>
        <dbReference type="ARBA" id="ARBA00022670"/>
    </source>
</evidence>
<feature type="transmembrane region" description="Helical" evidence="17">
    <location>
        <begin position="612"/>
        <end position="635"/>
    </location>
</feature>
<dbReference type="OrthoDB" id="76293at2759"/>
<dbReference type="CDD" id="cd03875">
    <property type="entry name" value="M28_Fxna_like"/>
    <property type="match status" value="1"/>
</dbReference>
<evidence type="ECO:0000259" key="20">
    <source>
        <dbReference type="Pfam" id="PF22251"/>
    </source>
</evidence>
<protein>
    <recommendedName>
        <fullName evidence="15">Peptide hydrolase</fullName>
        <ecNumber evidence="15">3.4.-.-</ecNumber>
    </recommendedName>
</protein>
<dbReference type="InterPro" id="IPR045175">
    <property type="entry name" value="M28_fam"/>
</dbReference>
<name>G0W518_NAUDC</name>
<feature type="domain" description="Vacuolar membrane protease transmembrane" evidence="20">
    <location>
        <begin position="400"/>
        <end position="677"/>
    </location>
</feature>
<evidence type="ECO:0000313" key="21">
    <source>
        <dbReference type="EMBL" id="CCD22906.1"/>
    </source>
</evidence>
<dbReference type="STRING" id="1071378.G0W518"/>
<comment type="subcellular location">
    <subcellularLocation>
        <location evidence="3">Vacuole membrane</location>
        <topology evidence="3">Multi-pass membrane protein</topology>
    </subcellularLocation>
</comment>
<sequence>MQSSHNSMPTLKSIFRFRKTNVSFLFQITICGIFLLYVYDQTRYKYTLPSQSEKVHQRLLQTAWSDLQNITLKPHPYTSRDNDRVHDYILERAMKITQKIEYANISDDYETQTDTFFRQPDVFNLSSTRTRVIYFQSSNIIVKLEGKDKALPGLLLSSHFDSVPTSTGATDDGKGIASLLALLEYFCQKQPERTLIFNFNNNEEFGLLGASVFFEHPWSKLVHYFLNLEGTGVGGKAVLFRTSDVSTAQMYKEAVLKQPFGNSVYQQGFYNRYIHSETDYKVYEENGLRGWDIAFYKPRALYHTVNDSISYTSREALWHMLHTSLQLSNYVAFNNEDPHAYTPAIYFDIVGYNFFVINSKSLFALNCILLVAAPVIILVLQLLRSRKNSSTNRVSLLLAVRLPFSLAITCIILKITESALFQINPFISSRNHLSPLITFGAEFLFINYLLLTLFETLSPSSDFKRIALGEILSILWVLLLSLTYRMHKNEYRDTGIYPFTILYVCILMGILFDYFAKSLKQTPKVFFSREVDGVSGSSNQELHDGELEAAGAYTSDVERASPTNSDNSSPHTANQTIPAFEPDERAPLLETNAHYPVKEVNTIPKKPTNYSWALQFLLTVPIGIFIMFNSFDLILDALNQTSQESLKSTSDVLNISLLGGILVVLPVIPFVYKFNVVTAIALFLTFSIGAIQIFFSSPFTIEAPLKVRFSQDLKWSNGAIESVVHISGRQGFLEPLIHDLPSVKREYLAVDCEDKYDGNEVCSYSGELPNPIDTYNSNFTIDKLFSIDVLKNDRNSKYKSPYEPINAEVLINVVENRACTILFTNPLEDKSSPVKQIQIFADENNNTDVTDDKIIRWRDGIDELQLHKLDFEKKFYHIGIQWYPKILNDNESNSDSPADIDDNALNLRVICYWGEYDSESIVNGKHKKKIPAYDELLTYAPLNYSISNLNKGLITMERSIEL</sequence>
<keyword evidence="14" id="KW-0325">Glycoprotein</keyword>
<dbReference type="Pfam" id="PF04389">
    <property type="entry name" value="Peptidase_M28"/>
    <property type="match status" value="1"/>
</dbReference>